<keyword evidence="9" id="KW-0325">Glycoprotein</keyword>
<keyword evidence="8" id="KW-0136">Cellulose degradation</keyword>
<dbReference type="Gene3D" id="3.40.50.1700">
    <property type="entry name" value="Glycoside hydrolase family 3 C-terminal domain"/>
    <property type="match status" value="1"/>
</dbReference>
<dbReference type="FunFam" id="3.20.20.300:FF:000002">
    <property type="entry name" value="Probable beta-glucosidase"/>
    <property type="match status" value="1"/>
</dbReference>
<keyword evidence="12 13" id="KW-0624">Polysaccharide degradation</keyword>
<dbReference type="EMBL" id="SKBQ01000003">
    <property type="protein sequence ID" value="TPX12747.1"/>
    <property type="molecule type" value="Genomic_DNA"/>
</dbReference>
<feature type="compositionally biased region" description="Polar residues" evidence="14">
    <location>
        <begin position="1"/>
        <end position="11"/>
    </location>
</feature>
<dbReference type="InterPro" id="IPR017853">
    <property type="entry name" value="GH"/>
</dbReference>
<dbReference type="InterPro" id="IPR013783">
    <property type="entry name" value="Ig-like_fold"/>
</dbReference>
<dbReference type="UniPathway" id="UPA00696"/>
<dbReference type="EC" id="3.2.1.21" evidence="13"/>
<reference evidence="17 18" key="1">
    <citation type="submission" date="2019-06" db="EMBL/GenBank/DDBJ databases">
        <title>Draft genome sequence of the filamentous fungus Phialemoniopsis curvata isolated from diesel fuel.</title>
        <authorList>
            <person name="Varaljay V.A."/>
            <person name="Lyon W.J."/>
            <person name="Crouch A.L."/>
            <person name="Drake C.E."/>
            <person name="Hollomon J.M."/>
            <person name="Nadeau L.J."/>
            <person name="Nunn H.S."/>
            <person name="Stevenson B.S."/>
            <person name="Bojanowski C.L."/>
            <person name="Crookes-Goodson W.J."/>
        </authorList>
    </citation>
    <scope>NUCLEOTIDE SEQUENCE [LARGE SCALE GENOMIC DNA]</scope>
    <source>
        <strain evidence="17 18">D216</strain>
    </source>
</reference>
<dbReference type="Gene3D" id="3.20.20.300">
    <property type="entry name" value="Glycoside hydrolase, family 3, N-terminal domain"/>
    <property type="match status" value="1"/>
</dbReference>
<dbReference type="InterPro" id="IPR002772">
    <property type="entry name" value="Glyco_hydro_3_C"/>
</dbReference>
<dbReference type="SUPFAM" id="SSF52279">
    <property type="entry name" value="Beta-D-glucan exohydrolase, C-terminal domain"/>
    <property type="match status" value="1"/>
</dbReference>
<dbReference type="PANTHER" id="PTHR42715:SF5">
    <property type="entry name" value="BETA-GLUCOSIDASE M-RELATED"/>
    <property type="match status" value="1"/>
</dbReference>
<dbReference type="InterPro" id="IPR036962">
    <property type="entry name" value="Glyco_hydro_3_N_sf"/>
</dbReference>
<evidence type="ECO:0000256" key="6">
    <source>
        <dbReference type="ARBA" id="ARBA00022729"/>
    </source>
</evidence>
<evidence type="ECO:0000256" key="1">
    <source>
        <dbReference type="ARBA" id="ARBA00000448"/>
    </source>
</evidence>
<dbReference type="InterPro" id="IPR026891">
    <property type="entry name" value="Fn3-like"/>
</dbReference>
<feature type="transmembrane region" description="Helical" evidence="15">
    <location>
        <begin position="59"/>
        <end position="84"/>
    </location>
</feature>
<keyword evidence="7 13" id="KW-0378">Hydrolase</keyword>
<dbReference type="STRING" id="1093900.A0A507AZ06"/>
<keyword evidence="18" id="KW-1185">Reference proteome</keyword>
<evidence type="ECO:0000256" key="14">
    <source>
        <dbReference type="SAM" id="MobiDB-lite"/>
    </source>
</evidence>
<keyword evidence="15" id="KW-0812">Transmembrane</keyword>
<evidence type="ECO:0000256" key="3">
    <source>
        <dbReference type="ARBA" id="ARBA00004987"/>
    </source>
</evidence>
<name>A0A507AZ06_9PEZI</name>
<comment type="pathway">
    <text evidence="3 13">Glycan metabolism; cellulose degradation.</text>
</comment>
<gene>
    <name evidence="17" type="ORF">E0L32_000924</name>
</gene>
<dbReference type="Gene3D" id="2.60.40.10">
    <property type="entry name" value="Immunoglobulins"/>
    <property type="match status" value="1"/>
</dbReference>
<dbReference type="Pfam" id="PF01915">
    <property type="entry name" value="Glyco_hydro_3_C"/>
    <property type="match status" value="1"/>
</dbReference>
<dbReference type="InterPro" id="IPR019800">
    <property type="entry name" value="Glyco_hydro_3_AS"/>
</dbReference>
<evidence type="ECO:0000256" key="5">
    <source>
        <dbReference type="ARBA" id="ARBA00022525"/>
    </source>
</evidence>
<dbReference type="GO" id="GO:0008422">
    <property type="term" value="F:beta-glucosidase activity"/>
    <property type="evidence" value="ECO:0007669"/>
    <property type="project" value="UniProtKB-EC"/>
</dbReference>
<evidence type="ECO:0000256" key="4">
    <source>
        <dbReference type="ARBA" id="ARBA00005336"/>
    </source>
</evidence>
<dbReference type="Pfam" id="PF14310">
    <property type="entry name" value="Fn3-like"/>
    <property type="match status" value="1"/>
</dbReference>
<comment type="caution">
    <text evidence="17">The sequence shown here is derived from an EMBL/GenBank/DDBJ whole genome shotgun (WGS) entry which is preliminary data.</text>
</comment>
<evidence type="ECO:0000313" key="17">
    <source>
        <dbReference type="EMBL" id="TPX12747.1"/>
    </source>
</evidence>
<comment type="subcellular location">
    <subcellularLocation>
        <location evidence="2">Secreted</location>
    </subcellularLocation>
</comment>
<dbReference type="RefSeq" id="XP_030994458.1">
    <property type="nucleotide sequence ID" value="XM_031144199.1"/>
</dbReference>
<dbReference type="PANTHER" id="PTHR42715">
    <property type="entry name" value="BETA-GLUCOSIDASE"/>
    <property type="match status" value="1"/>
</dbReference>
<sequence length="862" mass="92772">MPDPSKGQQDAANHGSLETKAGLSAHGRAKFEETVWLLDTYKTSRHPRARSPAERLQRLLIIFCAIMFVGYLGRLAGLGSLWAASHLLGQAHGQGVITEDTHFYGHSPPVYPSPDGTGEGAWADAYAKARKFVGQLTLEEKVNLTGGIDADNSCSGNIGAIARLNFPGLCVSDAGNGLRSTDFVSSWPSGMSVGASWNRELAHRRALGMAGEFRAKGVNMMLGPVVGPVGRIVNSGRNWEGFSVDPYLAGALVSETIVGMQSRGVMTSTKHFIANEQETNRSPNPESGVQAVSSNIDDKTMHELYLWPFQDAVKAGTVNIMCSYQRINNSYGCANSKTQNGLLKTELGFQGFIVTDWWAQHSGVATALAGLDMVMPSGDDFWGANLTQAVRNGSVPESRVTDMATRIMATWYHMGQDKDFPKPGVGMAKDLSKPHEAIFAKDPAYKQTLLDGAIEGHVLIKNEKKALPLKSPRLISLFGYSATAPQIFNPETHRWNDGGESVGPADLVRLANGTSWHSQIASNGTVISGGGSGANEPAYISSPFEALSQRAYEDNTNLFWDFQSTNPVVDPASDACLVFGNLFATEGWDRPGLHDDYTDAIIKNVAANCSNTIVVLHNPGTRLVNNFVGHDNVTAVVLAHTPGQDSGRALAALLYGDANPSGKLPYTVARNESDYGPLANQTLPDGIYALFPQSDFAEGVYIDYRAFDRAGIEPQFAFGFGLSYTTFAFSGLEAELVVPGARAGAAGEYPTGPVVEGGQADLWDVVAWVKARVENTGDVPGAEVAQLYVGIPGEDNPARQLRGFEKPFLRPGESAAVEFALTRRDLSEWDVVAQKWRLARGTYKLFVGSSSRDLPLEGEIEI</sequence>
<comment type="similarity">
    <text evidence="4 13">Belongs to the glycosyl hydrolase 3 family.</text>
</comment>
<organism evidence="17 18">
    <name type="scientific">Thyridium curvatum</name>
    <dbReference type="NCBI Taxonomy" id="1093900"/>
    <lineage>
        <taxon>Eukaryota</taxon>
        <taxon>Fungi</taxon>
        <taxon>Dikarya</taxon>
        <taxon>Ascomycota</taxon>
        <taxon>Pezizomycotina</taxon>
        <taxon>Sordariomycetes</taxon>
        <taxon>Sordariomycetidae</taxon>
        <taxon>Thyridiales</taxon>
        <taxon>Thyridiaceae</taxon>
        <taxon>Thyridium</taxon>
    </lineage>
</organism>
<dbReference type="InterPro" id="IPR001764">
    <property type="entry name" value="Glyco_hydro_3_N"/>
</dbReference>
<dbReference type="SUPFAM" id="SSF51445">
    <property type="entry name" value="(Trans)glycosidases"/>
    <property type="match status" value="1"/>
</dbReference>
<keyword evidence="15" id="KW-1133">Transmembrane helix</keyword>
<accession>A0A507AZ06</accession>
<keyword evidence="10 13" id="KW-0119">Carbohydrate metabolism</keyword>
<evidence type="ECO:0000256" key="8">
    <source>
        <dbReference type="ARBA" id="ARBA00023001"/>
    </source>
</evidence>
<evidence type="ECO:0000256" key="13">
    <source>
        <dbReference type="RuleBase" id="RU361161"/>
    </source>
</evidence>
<evidence type="ECO:0000256" key="11">
    <source>
        <dbReference type="ARBA" id="ARBA00023295"/>
    </source>
</evidence>
<evidence type="ECO:0000256" key="10">
    <source>
        <dbReference type="ARBA" id="ARBA00023277"/>
    </source>
</evidence>
<comment type="catalytic activity">
    <reaction evidence="1 13">
        <text>Hydrolysis of terminal, non-reducing beta-D-glucosyl residues with release of beta-D-glucose.</text>
        <dbReference type="EC" id="3.2.1.21"/>
    </reaction>
</comment>
<dbReference type="PROSITE" id="PS00775">
    <property type="entry name" value="GLYCOSYL_HYDROL_F3"/>
    <property type="match status" value="1"/>
</dbReference>
<keyword evidence="11 13" id="KW-0326">Glycosidase</keyword>
<proteinExistence type="inferred from homology"/>
<dbReference type="InterPro" id="IPR050288">
    <property type="entry name" value="Cellulose_deg_GH3"/>
</dbReference>
<keyword evidence="5" id="KW-0964">Secreted</keyword>
<dbReference type="InParanoid" id="A0A507AZ06"/>
<feature type="region of interest" description="Disordered" evidence="14">
    <location>
        <begin position="1"/>
        <end position="25"/>
    </location>
</feature>
<dbReference type="Pfam" id="PF00933">
    <property type="entry name" value="Glyco_hydro_3"/>
    <property type="match status" value="1"/>
</dbReference>
<dbReference type="PRINTS" id="PR00133">
    <property type="entry name" value="GLHYDRLASE3"/>
</dbReference>
<evidence type="ECO:0000256" key="7">
    <source>
        <dbReference type="ARBA" id="ARBA00022801"/>
    </source>
</evidence>
<evidence type="ECO:0000256" key="2">
    <source>
        <dbReference type="ARBA" id="ARBA00004613"/>
    </source>
</evidence>
<dbReference type="Proteomes" id="UP000319257">
    <property type="component" value="Unassembled WGS sequence"/>
</dbReference>
<protein>
    <recommendedName>
        <fullName evidence="13">beta-glucosidase</fullName>
        <ecNumber evidence="13">3.2.1.21</ecNumber>
    </recommendedName>
</protein>
<dbReference type="AlphaFoldDB" id="A0A507AZ06"/>
<dbReference type="GeneID" id="41968371"/>
<evidence type="ECO:0000256" key="15">
    <source>
        <dbReference type="SAM" id="Phobius"/>
    </source>
</evidence>
<dbReference type="GO" id="GO:0030245">
    <property type="term" value="P:cellulose catabolic process"/>
    <property type="evidence" value="ECO:0007669"/>
    <property type="project" value="UniProtKB-UniPathway"/>
</dbReference>
<evidence type="ECO:0000256" key="9">
    <source>
        <dbReference type="ARBA" id="ARBA00023180"/>
    </source>
</evidence>
<dbReference type="GO" id="GO:0005576">
    <property type="term" value="C:extracellular region"/>
    <property type="evidence" value="ECO:0007669"/>
    <property type="project" value="UniProtKB-SubCell"/>
</dbReference>
<dbReference type="SMART" id="SM01217">
    <property type="entry name" value="Fn3_like"/>
    <property type="match status" value="1"/>
</dbReference>
<keyword evidence="15" id="KW-0472">Membrane</keyword>
<evidence type="ECO:0000259" key="16">
    <source>
        <dbReference type="SMART" id="SM01217"/>
    </source>
</evidence>
<dbReference type="InterPro" id="IPR036881">
    <property type="entry name" value="Glyco_hydro_3_C_sf"/>
</dbReference>
<keyword evidence="6" id="KW-0732">Signal</keyword>
<evidence type="ECO:0000256" key="12">
    <source>
        <dbReference type="ARBA" id="ARBA00023326"/>
    </source>
</evidence>
<feature type="domain" description="Fibronectin type III-like" evidence="16">
    <location>
        <begin position="783"/>
        <end position="851"/>
    </location>
</feature>
<dbReference type="FunFam" id="2.60.40.10:FF:000757">
    <property type="entry name" value="Beta-glucosidase G"/>
    <property type="match status" value="1"/>
</dbReference>
<dbReference type="OrthoDB" id="416222at2759"/>
<evidence type="ECO:0000313" key="18">
    <source>
        <dbReference type="Proteomes" id="UP000319257"/>
    </source>
</evidence>